<dbReference type="OrthoDB" id="9986677at2759"/>
<dbReference type="NCBIfam" id="TIGR00728">
    <property type="entry name" value="OPT_sfam"/>
    <property type="match status" value="1"/>
</dbReference>
<comment type="subcellular location">
    <subcellularLocation>
        <location evidence="1">Membrane</location>
        <topology evidence="1">Multi-pass membrane protein</topology>
    </subcellularLocation>
</comment>
<evidence type="ECO:0000256" key="9">
    <source>
        <dbReference type="SAM" id="Phobius"/>
    </source>
</evidence>
<evidence type="ECO:0000256" key="5">
    <source>
        <dbReference type="ARBA" id="ARBA00022856"/>
    </source>
</evidence>
<dbReference type="Proteomes" id="UP000193218">
    <property type="component" value="Unassembled WGS sequence"/>
</dbReference>
<dbReference type="InParanoid" id="A0A1Y1UP58"/>
<dbReference type="RefSeq" id="XP_021873129.1">
    <property type="nucleotide sequence ID" value="XM_022012480.1"/>
</dbReference>
<evidence type="ECO:0000313" key="10">
    <source>
        <dbReference type="EMBL" id="ORX39266.1"/>
    </source>
</evidence>
<evidence type="ECO:0000256" key="7">
    <source>
        <dbReference type="ARBA" id="ARBA00022989"/>
    </source>
</evidence>
<feature type="transmembrane region" description="Helical" evidence="9">
    <location>
        <begin position="439"/>
        <end position="459"/>
    </location>
</feature>
<evidence type="ECO:0000256" key="3">
    <source>
        <dbReference type="ARBA" id="ARBA00022448"/>
    </source>
</evidence>
<protein>
    <submittedName>
        <fullName evidence="10">Oligopeptide transporter 2</fullName>
    </submittedName>
</protein>
<evidence type="ECO:0000256" key="1">
    <source>
        <dbReference type="ARBA" id="ARBA00004141"/>
    </source>
</evidence>
<dbReference type="InterPro" id="IPR004813">
    <property type="entry name" value="OPT"/>
</dbReference>
<dbReference type="GO" id="GO:0035673">
    <property type="term" value="F:oligopeptide transmembrane transporter activity"/>
    <property type="evidence" value="ECO:0007669"/>
    <property type="project" value="InterPro"/>
</dbReference>
<dbReference type="AlphaFoldDB" id="A0A1Y1UP58"/>
<evidence type="ECO:0000256" key="2">
    <source>
        <dbReference type="ARBA" id="ARBA00008807"/>
    </source>
</evidence>
<dbReference type="EMBL" id="NBSH01000003">
    <property type="protein sequence ID" value="ORX39266.1"/>
    <property type="molecule type" value="Genomic_DNA"/>
</dbReference>
<dbReference type="NCBIfam" id="TIGR00727">
    <property type="entry name" value="ISP4_OPT"/>
    <property type="match status" value="1"/>
</dbReference>
<evidence type="ECO:0000256" key="8">
    <source>
        <dbReference type="ARBA" id="ARBA00023136"/>
    </source>
</evidence>
<evidence type="ECO:0000313" key="11">
    <source>
        <dbReference type="Proteomes" id="UP000193218"/>
    </source>
</evidence>
<feature type="transmembrane region" description="Helical" evidence="9">
    <location>
        <begin position="111"/>
        <end position="135"/>
    </location>
</feature>
<dbReference type="GeneID" id="33554288"/>
<feature type="transmembrane region" description="Helical" evidence="9">
    <location>
        <begin position="618"/>
        <end position="639"/>
    </location>
</feature>
<organism evidence="10 11">
    <name type="scientific">Kockovaella imperatae</name>
    <dbReference type="NCBI Taxonomy" id="4999"/>
    <lineage>
        <taxon>Eukaryota</taxon>
        <taxon>Fungi</taxon>
        <taxon>Dikarya</taxon>
        <taxon>Basidiomycota</taxon>
        <taxon>Agaricomycotina</taxon>
        <taxon>Tremellomycetes</taxon>
        <taxon>Tremellales</taxon>
        <taxon>Cuniculitremaceae</taxon>
        <taxon>Kockovaella</taxon>
    </lineage>
</organism>
<keyword evidence="8 9" id="KW-0472">Membrane</keyword>
<feature type="transmembrane region" description="Helical" evidence="9">
    <location>
        <begin position="684"/>
        <end position="704"/>
    </location>
</feature>
<keyword evidence="11" id="KW-1185">Reference proteome</keyword>
<keyword evidence="5" id="KW-0571">Peptide transport</keyword>
<feature type="transmembrane region" description="Helical" evidence="9">
    <location>
        <begin position="725"/>
        <end position="745"/>
    </location>
</feature>
<keyword evidence="4 9" id="KW-0812">Transmembrane</keyword>
<accession>A0A1Y1UP58</accession>
<dbReference type="InterPro" id="IPR004648">
    <property type="entry name" value="Oligpept_transpt"/>
</dbReference>
<sequence length="839" mass="94834">MTDKVPRELEIFDYEIADLEEKLSSMTMEHAHAIALELYKMHKHDQLFPQDALDKLEDFCNSYDEIAANPRQNARLIREIKIECLLSTENSPYLEVRANVEPTDDPTLPALTFRVMVIGTIFAVAGSFIDTLFAFRNPPIYVGTSVGQLLAYPMGKFLARVLPRGEFSAFGRKWGFNPGPFNRKEHMLITIMCNVSMTSPYTVDIVPVQYLPQFFDQSFAYSRGYQYLNTLGTNMVGYGFAGLTRRFLVWPAFAVWPGTMNNLALIRAFHTETNEPVRGPFGRMYTWSREKFFLIAALAMAVYFWFPGYIWQSLSYFSWITWIAPKNVNLDAVCGFAGGMGFNPWPSWDWNIAQTWLTPLTIPMFTAGNIAISTIIANLMVLGFWYGNAWDTGYLQINQPDTFDNTGGLYNVTRILRDAKLDPAAMEEYSQPYMSAGTIGAYIGYFIMYAATVVYVPLFHRHQVARAFKGFWKAVRSSFRRGASDEDDALDEDVHARLMKKYRDVPEWVYMCVLLIFAAIGMVGVGIYPDNTSPVVMVFGIIMCLITILPVGLVQCVTGLPVPTNVISEFIGGALVSGNANSLMYFKTYGYISCYQALSFSNDLKLAHYSKIPPWHTFIAQMWATFLYCIVSASIFNFAMSFKGICTRDADFNFTCPGQEQYFTASVFWGTLGPHNLFGKGKRYNMMLLGFPVGVALVLVYWALRKKFPRWASLRQIHPIMLTQGPVYFLAPYNVSYMLPFFYVTYASFKLIRPRYTQFWAKYNYVLAAAFPTGIAFTGVIIFFALEVPKGGISLNWWGNLVEFNNPVSCESAGGCPRLDIPADPGYFGPPLGTFSVSA</sequence>
<proteinExistence type="inferred from homology"/>
<feature type="transmembrane region" description="Helical" evidence="9">
    <location>
        <begin position="292"/>
        <end position="310"/>
    </location>
</feature>
<keyword evidence="6" id="KW-0653">Protein transport</keyword>
<feature type="transmembrane region" description="Helical" evidence="9">
    <location>
        <begin position="765"/>
        <end position="786"/>
    </location>
</feature>
<comment type="caution">
    <text evidence="10">The sequence shown here is derived from an EMBL/GenBank/DDBJ whole genome shotgun (WGS) entry which is preliminary data.</text>
</comment>
<evidence type="ECO:0000256" key="6">
    <source>
        <dbReference type="ARBA" id="ARBA00022927"/>
    </source>
</evidence>
<dbReference type="GO" id="GO:0016020">
    <property type="term" value="C:membrane"/>
    <property type="evidence" value="ECO:0007669"/>
    <property type="project" value="UniProtKB-SubCell"/>
</dbReference>
<gene>
    <name evidence="10" type="ORF">BD324DRAFT_322097</name>
</gene>
<keyword evidence="3" id="KW-0813">Transport</keyword>
<feature type="transmembrane region" description="Helical" evidence="9">
    <location>
        <begin position="508"/>
        <end position="528"/>
    </location>
</feature>
<dbReference type="PANTHER" id="PTHR22601">
    <property type="entry name" value="ISP4 LIKE PROTEIN"/>
    <property type="match status" value="1"/>
</dbReference>
<feature type="transmembrane region" description="Helical" evidence="9">
    <location>
        <begin position="360"/>
        <end position="386"/>
    </location>
</feature>
<dbReference type="GO" id="GO:0015031">
    <property type="term" value="P:protein transport"/>
    <property type="evidence" value="ECO:0007669"/>
    <property type="project" value="UniProtKB-KW"/>
</dbReference>
<feature type="transmembrane region" description="Helical" evidence="9">
    <location>
        <begin position="534"/>
        <end position="554"/>
    </location>
</feature>
<evidence type="ECO:0000256" key="4">
    <source>
        <dbReference type="ARBA" id="ARBA00022692"/>
    </source>
</evidence>
<reference evidence="10 11" key="1">
    <citation type="submission" date="2017-03" db="EMBL/GenBank/DDBJ databases">
        <title>Widespread Adenine N6-methylation of Active Genes in Fungi.</title>
        <authorList>
            <consortium name="DOE Joint Genome Institute"/>
            <person name="Mondo S.J."/>
            <person name="Dannebaum R.O."/>
            <person name="Kuo R.C."/>
            <person name="Louie K.B."/>
            <person name="Bewick A.J."/>
            <person name="Labutti K."/>
            <person name="Haridas S."/>
            <person name="Kuo A."/>
            <person name="Salamov A."/>
            <person name="Ahrendt S.R."/>
            <person name="Lau R."/>
            <person name="Bowen B.P."/>
            <person name="Lipzen A."/>
            <person name="Sullivan W."/>
            <person name="Andreopoulos W.B."/>
            <person name="Clum A."/>
            <person name="Lindquist E."/>
            <person name="Daum C."/>
            <person name="Northen T.R."/>
            <person name="Ramamoorthy G."/>
            <person name="Schmitz R.J."/>
            <person name="Gryganskyi A."/>
            <person name="Culley D."/>
            <person name="Magnuson J."/>
            <person name="James T.Y."/>
            <person name="O'Malley M.A."/>
            <person name="Stajich J.E."/>
            <person name="Spatafora J.W."/>
            <person name="Visel A."/>
            <person name="Grigoriev I.V."/>
        </authorList>
    </citation>
    <scope>NUCLEOTIDE SEQUENCE [LARGE SCALE GENOMIC DNA]</scope>
    <source>
        <strain evidence="10 11">NRRL Y-17943</strain>
    </source>
</reference>
<dbReference type="Pfam" id="PF03169">
    <property type="entry name" value="OPT"/>
    <property type="match status" value="1"/>
</dbReference>
<comment type="similarity">
    <text evidence="2">Belongs to the oligopeptide OPT transporter family.</text>
</comment>
<keyword evidence="7 9" id="KW-1133">Transmembrane helix</keyword>
<name>A0A1Y1UP58_9TREE</name>